<keyword evidence="2" id="KW-1185">Reference proteome</keyword>
<feature type="domain" description="F-box" evidence="1">
    <location>
        <begin position="43"/>
        <end position="91"/>
    </location>
</feature>
<sequence>MAALEAEVARLQAENERLWRALPNFSERIVCGKSTGRLPDNFPKEFSQLPDRPLEQVLRFLPANQVVQMRLVSRRFNNLIKKCSNTMPKKECNGSVMFEINLTGQFTVDWFDDSGRKIMTTQLASGEVALSELLRFICIGGSMHFSHGLSAADKVLDQLCKAWVTIRPKKVIFGGNLSHTSRDSLRAFVVKVEPSIRWLHFQNACNIADSLLSDDVIGAAGRLVGLMIKPVCWGSELPNFNIGDNTLLAMVDADLIPFYLYFMGCSGITPSGVRAFVERFFFRLVTKSISGVAPDVILPKLFVDSFGSDAKIDYEDDA</sequence>
<dbReference type="CDD" id="cd09917">
    <property type="entry name" value="F-box_SF"/>
    <property type="match status" value="1"/>
</dbReference>
<dbReference type="Proteomes" id="UP000887566">
    <property type="component" value="Unplaced"/>
</dbReference>
<dbReference type="Pfam" id="PF00646">
    <property type="entry name" value="F-box"/>
    <property type="match status" value="1"/>
</dbReference>
<dbReference type="InterPro" id="IPR036047">
    <property type="entry name" value="F-box-like_dom_sf"/>
</dbReference>
<evidence type="ECO:0000313" key="2">
    <source>
        <dbReference type="Proteomes" id="UP000887566"/>
    </source>
</evidence>
<dbReference type="InterPro" id="IPR001810">
    <property type="entry name" value="F-box_dom"/>
</dbReference>
<proteinExistence type="predicted"/>
<accession>A0A914W2X5</accession>
<evidence type="ECO:0000259" key="1">
    <source>
        <dbReference type="PROSITE" id="PS50181"/>
    </source>
</evidence>
<evidence type="ECO:0000313" key="3">
    <source>
        <dbReference type="WBParaSite" id="PSAMB.scaffold3049size19895.g20108.t1"/>
    </source>
</evidence>
<organism evidence="2 3">
    <name type="scientific">Plectus sambesii</name>
    <dbReference type="NCBI Taxonomy" id="2011161"/>
    <lineage>
        <taxon>Eukaryota</taxon>
        <taxon>Metazoa</taxon>
        <taxon>Ecdysozoa</taxon>
        <taxon>Nematoda</taxon>
        <taxon>Chromadorea</taxon>
        <taxon>Plectida</taxon>
        <taxon>Plectina</taxon>
        <taxon>Plectoidea</taxon>
        <taxon>Plectidae</taxon>
        <taxon>Plectus</taxon>
    </lineage>
</organism>
<dbReference type="PROSITE" id="PS50181">
    <property type="entry name" value="FBOX"/>
    <property type="match status" value="1"/>
</dbReference>
<reference evidence="3" key="1">
    <citation type="submission" date="2022-11" db="UniProtKB">
        <authorList>
            <consortium name="WormBaseParasite"/>
        </authorList>
    </citation>
    <scope>IDENTIFICATION</scope>
</reference>
<dbReference type="WBParaSite" id="PSAMB.scaffold3049size19895.g20108.t1">
    <property type="protein sequence ID" value="PSAMB.scaffold3049size19895.g20108.t1"/>
    <property type="gene ID" value="PSAMB.scaffold3049size19895.g20108"/>
</dbReference>
<dbReference type="Gene3D" id="1.20.1280.50">
    <property type="match status" value="1"/>
</dbReference>
<dbReference type="SMART" id="SM00256">
    <property type="entry name" value="FBOX"/>
    <property type="match status" value="1"/>
</dbReference>
<dbReference type="SUPFAM" id="SSF81383">
    <property type="entry name" value="F-box domain"/>
    <property type="match status" value="1"/>
</dbReference>
<protein>
    <submittedName>
        <fullName evidence="3">F-box domain-containing protein</fullName>
    </submittedName>
</protein>
<name>A0A914W2X5_9BILA</name>
<dbReference type="AlphaFoldDB" id="A0A914W2X5"/>